<feature type="transmembrane region" description="Helical" evidence="1">
    <location>
        <begin position="41"/>
        <end position="58"/>
    </location>
</feature>
<accession>A0A101ELH7</accession>
<dbReference type="PATRIC" id="fig|172049.5.peg.2092"/>
<dbReference type="Proteomes" id="UP000053911">
    <property type="component" value="Unassembled WGS sequence"/>
</dbReference>
<keyword evidence="1" id="KW-0812">Transmembrane</keyword>
<comment type="caution">
    <text evidence="2">The sequence shown here is derived from an EMBL/GenBank/DDBJ whole genome shotgun (WGS) entry which is preliminary data.</text>
</comment>
<dbReference type="GeneID" id="8096236"/>
<sequence>MVVLDHYTLGYITFGLMNLSMLSGAFIFLSKKKGLWTKLHILISILAYILMVWTIWIVR</sequence>
<evidence type="ECO:0000313" key="3">
    <source>
        <dbReference type="Proteomes" id="UP000053911"/>
    </source>
</evidence>
<dbReference type="AlphaFoldDB" id="A0A101ELH7"/>
<protein>
    <submittedName>
        <fullName evidence="2">Uncharacterized protein</fullName>
    </submittedName>
</protein>
<name>A0A101ELH7_9EURY</name>
<keyword evidence="1" id="KW-0472">Membrane</keyword>
<dbReference type="OMA" id="DHYTLGY"/>
<gene>
    <name evidence="2" type="ORF">XD54_1133</name>
</gene>
<dbReference type="EMBL" id="LGFD01000020">
    <property type="protein sequence ID" value="KUK17540.1"/>
    <property type="molecule type" value="Genomic_DNA"/>
</dbReference>
<dbReference type="RefSeq" id="WP_015849510.1">
    <property type="nucleotide sequence ID" value="NZ_LGFD01000020.1"/>
</dbReference>
<organism evidence="2 3">
    <name type="scientific">Thermococcus sibiricus</name>
    <dbReference type="NCBI Taxonomy" id="172049"/>
    <lineage>
        <taxon>Archaea</taxon>
        <taxon>Methanobacteriati</taxon>
        <taxon>Methanobacteriota</taxon>
        <taxon>Thermococci</taxon>
        <taxon>Thermococcales</taxon>
        <taxon>Thermococcaceae</taxon>
        <taxon>Thermococcus</taxon>
    </lineage>
</organism>
<reference evidence="3" key="1">
    <citation type="journal article" date="2015" name="MBio">
        <title>Genome-Resolved Metagenomic Analysis Reveals Roles for Candidate Phyla and Other Microbial Community Members in Biogeochemical Transformations in Oil Reservoirs.</title>
        <authorList>
            <person name="Hu P."/>
            <person name="Tom L."/>
            <person name="Singh A."/>
            <person name="Thomas B.C."/>
            <person name="Baker B.J."/>
            <person name="Piceno Y.M."/>
            <person name="Andersen G.L."/>
            <person name="Banfield J.F."/>
        </authorList>
    </citation>
    <scope>NUCLEOTIDE SEQUENCE [LARGE SCALE GENOMIC DNA]</scope>
</reference>
<keyword evidence="1" id="KW-1133">Transmembrane helix</keyword>
<evidence type="ECO:0000256" key="1">
    <source>
        <dbReference type="SAM" id="Phobius"/>
    </source>
</evidence>
<proteinExistence type="predicted"/>
<feature type="transmembrane region" description="Helical" evidence="1">
    <location>
        <begin position="6"/>
        <end position="29"/>
    </location>
</feature>
<evidence type="ECO:0000313" key="2">
    <source>
        <dbReference type="EMBL" id="KUK17540.1"/>
    </source>
</evidence>